<dbReference type="GO" id="GO:0000105">
    <property type="term" value="P:L-histidine biosynthetic process"/>
    <property type="evidence" value="ECO:0007669"/>
    <property type="project" value="UniProtKB-UniRule"/>
</dbReference>
<dbReference type="InterPro" id="IPR018198">
    <property type="entry name" value="ATP_PRibTrfase_CS"/>
</dbReference>
<feature type="domain" description="ATP phosphoribosyltransferase catalytic" evidence="10">
    <location>
        <begin position="50"/>
        <end position="201"/>
    </location>
</feature>
<comment type="function">
    <text evidence="8">Catalyzes the condensation of ATP and 5-phosphoribose 1-diphosphate to form N'-(5'-phosphoribosyl)-ATP (PR-ATP). Has a crucial role in the pathway because the rate of histidine biosynthesis seems to be controlled primarily by regulation of HisG enzymatic activity.</text>
</comment>
<evidence type="ECO:0000256" key="6">
    <source>
        <dbReference type="ARBA" id="ARBA00022679"/>
    </source>
</evidence>
<dbReference type="Proteomes" id="UP000027284">
    <property type="component" value="Unassembled WGS sequence"/>
</dbReference>
<dbReference type="PANTHER" id="PTHR21403:SF8">
    <property type="entry name" value="ATP PHOSPHORIBOSYLTRANSFERASE"/>
    <property type="match status" value="1"/>
</dbReference>
<proteinExistence type="predicted"/>
<dbReference type="Gene3D" id="3.40.190.10">
    <property type="entry name" value="Periplasmic binding protein-like II"/>
    <property type="match status" value="2"/>
</dbReference>
<dbReference type="SUPFAM" id="SSF53850">
    <property type="entry name" value="Periplasmic binding protein-like II"/>
    <property type="match status" value="1"/>
</dbReference>
<evidence type="ECO:0000256" key="2">
    <source>
        <dbReference type="ARBA" id="ARBA00004667"/>
    </source>
</evidence>
<dbReference type="EMBL" id="JMFG01000037">
    <property type="protein sequence ID" value="KDA52967.1"/>
    <property type="molecule type" value="Genomic_DNA"/>
</dbReference>
<dbReference type="InterPro" id="IPR001348">
    <property type="entry name" value="ATP_PRibTrfase_HisG"/>
</dbReference>
<evidence type="ECO:0000256" key="8">
    <source>
        <dbReference type="ARBA" id="ARBA00024861"/>
    </source>
</evidence>
<evidence type="ECO:0000259" key="10">
    <source>
        <dbReference type="Pfam" id="PF01634"/>
    </source>
</evidence>
<dbReference type="InterPro" id="IPR013820">
    <property type="entry name" value="ATP_PRibTrfase_cat"/>
</dbReference>
<comment type="catalytic activity">
    <reaction evidence="1">
        <text>1-(5-phospho-beta-D-ribosyl)-ATP + diphosphate = 5-phospho-alpha-D-ribose 1-diphosphate + ATP</text>
        <dbReference type="Rhea" id="RHEA:18473"/>
        <dbReference type="ChEBI" id="CHEBI:30616"/>
        <dbReference type="ChEBI" id="CHEBI:33019"/>
        <dbReference type="ChEBI" id="CHEBI:58017"/>
        <dbReference type="ChEBI" id="CHEBI:73183"/>
        <dbReference type="EC" id="2.4.2.17"/>
    </reaction>
</comment>
<dbReference type="OrthoDB" id="9800814at2"/>
<keyword evidence="4" id="KW-0028">Amino-acid biosynthesis</keyword>
<keyword evidence="7" id="KW-0368">Histidine biosynthesis</keyword>
<dbReference type="UniPathway" id="UPA00031">
    <property type="reaction ID" value="UER00006"/>
</dbReference>
<evidence type="ECO:0000256" key="9">
    <source>
        <dbReference type="NCBIfam" id="TIGR00070"/>
    </source>
</evidence>
<keyword evidence="5" id="KW-0328">Glycosyltransferase</keyword>
<dbReference type="AlphaFoldDB" id="A0A062XKB9"/>
<dbReference type="PANTHER" id="PTHR21403">
    <property type="entry name" value="ATP PHOSPHORIBOSYLTRANSFERASE ATP-PRTASE"/>
    <property type="match status" value="1"/>
</dbReference>
<organism evidence="11 12">
    <name type="scientific">Thermoanaerobaculum aquaticum</name>
    <dbReference type="NCBI Taxonomy" id="1312852"/>
    <lineage>
        <taxon>Bacteria</taxon>
        <taxon>Pseudomonadati</taxon>
        <taxon>Acidobacteriota</taxon>
        <taxon>Thermoanaerobaculia</taxon>
        <taxon>Thermoanaerobaculales</taxon>
        <taxon>Thermoanaerobaculaceae</taxon>
        <taxon>Thermoanaerobaculum</taxon>
    </lineage>
</organism>
<evidence type="ECO:0000256" key="7">
    <source>
        <dbReference type="ARBA" id="ARBA00023102"/>
    </source>
</evidence>
<evidence type="ECO:0000256" key="5">
    <source>
        <dbReference type="ARBA" id="ARBA00022676"/>
    </source>
</evidence>
<comment type="pathway">
    <text evidence="2">Amino-acid biosynthesis; L-histidine biosynthesis; L-histidine from 5-phospho-alpha-D-ribose 1-diphosphate: step 1/9.</text>
</comment>
<evidence type="ECO:0000256" key="4">
    <source>
        <dbReference type="ARBA" id="ARBA00022605"/>
    </source>
</evidence>
<reference evidence="11 12" key="1">
    <citation type="submission" date="2014-04" db="EMBL/GenBank/DDBJ databases">
        <title>The Genome Sequence of Thermoanaerobaculum aquaticum MP-01, The First Cultivated Group 23 Acidobacterium.</title>
        <authorList>
            <person name="Stamps B.W."/>
            <person name="Losey N.A."/>
            <person name="Lawson P.A."/>
            <person name="Stevenson B.S."/>
        </authorList>
    </citation>
    <scope>NUCLEOTIDE SEQUENCE [LARGE SCALE GENOMIC DNA]</scope>
    <source>
        <strain evidence="11 12">MP-01</strain>
    </source>
</reference>
<protein>
    <recommendedName>
        <fullName evidence="3 9">ATP phosphoribosyltransferase</fullName>
        <ecNumber evidence="3 9">2.4.2.17</ecNumber>
    </recommendedName>
</protein>
<dbReference type="Pfam" id="PF01634">
    <property type="entry name" value="HisG"/>
    <property type="match status" value="1"/>
</dbReference>
<dbReference type="STRING" id="1312852.EG19_08655"/>
<dbReference type="GO" id="GO:0003879">
    <property type="term" value="F:ATP phosphoribosyltransferase activity"/>
    <property type="evidence" value="ECO:0007669"/>
    <property type="project" value="UniProtKB-UniRule"/>
</dbReference>
<evidence type="ECO:0000256" key="1">
    <source>
        <dbReference type="ARBA" id="ARBA00000915"/>
    </source>
</evidence>
<dbReference type="NCBIfam" id="TIGR00070">
    <property type="entry name" value="hisG"/>
    <property type="match status" value="1"/>
</dbReference>
<dbReference type="RefSeq" id="WP_038050459.1">
    <property type="nucleotide sequence ID" value="NZ_JMFG01000037.1"/>
</dbReference>
<keyword evidence="6" id="KW-0808">Transferase</keyword>
<comment type="caution">
    <text evidence="11">The sequence shown here is derived from an EMBL/GenBank/DDBJ whole genome shotgun (WGS) entry which is preliminary data.</text>
</comment>
<sequence>MVTLALPKGRLFEPVTALLEQGGFAVAAALRSNPRRLVLEDGELRVVVVKDADVPAYVSQGVADGGFVGLDHILEAGADLLRLRRFSFGQCRMCLLARGDRPVPSMTKPFRLATKYPRLAQKLLRQRGLWAEVVPLAGSVELAATLDLAPLVLDLVETGTTLRENGLMIVETWLSVAPYFVANRGSWATGFEALRAVLHRLGGGHEELSDH</sequence>
<evidence type="ECO:0000313" key="12">
    <source>
        <dbReference type="Proteomes" id="UP000027284"/>
    </source>
</evidence>
<name>A0A062XKB9_9BACT</name>
<evidence type="ECO:0000313" key="11">
    <source>
        <dbReference type="EMBL" id="KDA52967.1"/>
    </source>
</evidence>
<dbReference type="GO" id="GO:0005737">
    <property type="term" value="C:cytoplasm"/>
    <property type="evidence" value="ECO:0007669"/>
    <property type="project" value="InterPro"/>
</dbReference>
<keyword evidence="12" id="KW-1185">Reference proteome</keyword>
<accession>A0A062XKB9</accession>
<dbReference type="PROSITE" id="PS01316">
    <property type="entry name" value="ATP_P_PHORIBOSYLTR"/>
    <property type="match status" value="1"/>
</dbReference>
<evidence type="ECO:0000256" key="3">
    <source>
        <dbReference type="ARBA" id="ARBA00011946"/>
    </source>
</evidence>
<dbReference type="EC" id="2.4.2.17" evidence="3 9"/>
<gene>
    <name evidence="11" type="ORF">EG19_08655</name>
</gene>